<evidence type="ECO:0000256" key="2">
    <source>
        <dbReference type="ARBA" id="ARBA00006675"/>
    </source>
</evidence>
<evidence type="ECO:0000256" key="3">
    <source>
        <dbReference type="ARBA" id="ARBA00019082"/>
    </source>
</evidence>
<evidence type="ECO:0000256" key="7">
    <source>
        <dbReference type="ARBA" id="ARBA00022989"/>
    </source>
</evidence>
<feature type="region of interest" description="Disordered" evidence="13">
    <location>
        <begin position="37"/>
        <end position="59"/>
    </location>
</feature>
<evidence type="ECO:0000256" key="11">
    <source>
        <dbReference type="ARBA" id="ARBA00023264"/>
    </source>
</evidence>
<feature type="transmembrane region" description="Helical" evidence="14">
    <location>
        <begin position="226"/>
        <end position="248"/>
    </location>
</feature>
<evidence type="ECO:0000256" key="1">
    <source>
        <dbReference type="ARBA" id="ARBA00004141"/>
    </source>
</evidence>
<evidence type="ECO:0000256" key="12">
    <source>
        <dbReference type="ARBA" id="ARBA00023315"/>
    </source>
</evidence>
<dbReference type="Pfam" id="PF10998">
    <property type="entry name" value="DUF2838"/>
    <property type="match status" value="1"/>
</dbReference>
<evidence type="ECO:0000256" key="10">
    <source>
        <dbReference type="ARBA" id="ARBA00023209"/>
    </source>
</evidence>
<evidence type="ECO:0000256" key="14">
    <source>
        <dbReference type="SAM" id="Phobius"/>
    </source>
</evidence>
<name>A0A061S6V2_9CHLO</name>
<evidence type="ECO:0000256" key="9">
    <source>
        <dbReference type="ARBA" id="ARBA00023136"/>
    </source>
</evidence>
<keyword evidence="10" id="KW-0594">Phospholipid biosynthesis</keyword>
<dbReference type="AlphaFoldDB" id="A0A061S6V2"/>
<keyword evidence="5" id="KW-0808">Transferase</keyword>
<gene>
    <name evidence="15" type="ORF">TSPGSL018_14732</name>
</gene>
<dbReference type="GO" id="GO:0006656">
    <property type="term" value="P:phosphatidylcholine biosynthetic process"/>
    <property type="evidence" value="ECO:0007669"/>
    <property type="project" value="TreeGrafter"/>
</dbReference>
<feature type="transmembrane region" description="Helical" evidence="14">
    <location>
        <begin position="318"/>
        <end position="338"/>
    </location>
</feature>
<proteinExistence type="inferred from homology"/>
<sequence length="362" mass="41035">MMDRGISQGAGDNVENMPQITRSLSVLAEAVDNAALGNAFEGDPSTDGESKSDDEDHADARSNVKIASKVRWRVLRDKVTFVLGLANVATSFFWLGRRPDTFYVWYTLKCIVLFGLRLRFYRKQRLHYYFFDFCYLANALLLLHCWVPALWSSRWLWKALFACCAGPLAWSIPALRNSLVLHDFERTTSVFMHWSPAAVVWALHWYPSSPLHPSYCVGAAECPSRAAGVMELTVAPAAIYLTWNLGYYMKIFVISEKKIRERGYDTVYSYMMRKSGMGPLFEGLRPATRPAAYLSLHCACCFICFALSHVFWVSFWAHTVMLVAVSAAAVWNGSCFYFDYFAFRYAPSLGLEHRAGGRAKAE</sequence>
<feature type="transmembrane region" description="Helical" evidence="14">
    <location>
        <begin position="79"/>
        <end position="96"/>
    </location>
</feature>
<accession>A0A061S6V2</accession>
<evidence type="ECO:0000313" key="15">
    <source>
        <dbReference type="EMBL" id="JAC78595.1"/>
    </source>
</evidence>
<dbReference type="GO" id="GO:0016020">
    <property type="term" value="C:membrane"/>
    <property type="evidence" value="ECO:0007669"/>
    <property type="project" value="UniProtKB-SubCell"/>
</dbReference>
<evidence type="ECO:0000256" key="5">
    <source>
        <dbReference type="ARBA" id="ARBA00022679"/>
    </source>
</evidence>
<organism evidence="15">
    <name type="scientific">Tetraselmis sp. GSL018</name>
    <dbReference type="NCBI Taxonomy" id="582737"/>
    <lineage>
        <taxon>Eukaryota</taxon>
        <taxon>Viridiplantae</taxon>
        <taxon>Chlorophyta</taxon>
        <taxon>core chlorophytes</taxon>
        <taxon>Chlorodendrophyceae</taxon>
        <taxon>Chlorodendrales</taxon>
        <taxon>Chlorodendraceae</taxon>
        <taxon>Tetraselmis</taxon>
    </lineage>
</organism>
<evidence type="ECO:0000256" key="8">
    <source>
        <dbReference type="ARBA" id="ARBA00023098"/>
    </source>
</evidence>
<keyword evidence="6 14" id="KW-0812">Transmembrane</keyword>
<dbReference type="GO" id="GO:0016746">
    <property type="term" value="F:acyltransferase activity"/>
    <property type="evidence" value="ECO:0007669"/>
    <property type="project" value="UniProtKB-KW"/>
</dbReference>
<feature type="transmembrane region" description="Helical" evidence="14">
    <location>
        <begin position="102"/>
        <end position="121"/>
    </location>
</feature>
<feature type="transmembrane region" description="Helical" evidence="14">
    <location>
        <begin position="291"/>
        <end position="312"/>
    </location>
</feature>
<keyword evidence="11" id="KW-1208">Phospholipid metabolism</keyword>
<evidence type="ECO:0000256" key="13">
    <source>
        <dbReference type="SAM" id="MobiDB-lite"/>
    </source>
</evidence>
<comment type="subcellular location">
    <subcellularLocation>
        <location evidence="1">Membrane</location>
        <topology evidence="1">Multi-pass membrane protein</topology>
    </subcellularLocation>
</comment>
<keyword evidence="9 14" id="KW-0472">Membrane</keyword>
<comment type="similarity">
    <text evidence="2">Belongs to the GPC1 family.</text>
</comment>
<reference evidence="15" key="1">
    <citation type="submission" date="2014-05" db="EMBL/GenBank/DDBJ databases">
        <title>The transcriptome of the halophilic microalga Tetraselmis sp. GSL018 isolated from the Great Salt Lake, Utah.</title>
        <authorList>
            <person name="Jinkerson R.E."/>
            <person name="D'Adamo S."/>
            <person name="Posewitz M.C."/>
        </authorList>
    </citation>
    <scope>NUCLEOTIDE SEQUENCE</scope>
    <source>
        <strain evidence="15">GSL018</strain>
    </source>
</reference>
<keyword evidence="4" id="KW-0444">Lipid biosynthesis</keyword>
<keyword evidence="7 14" id="KW-1133">Transmembrane helix</keyword>
<dbReference type="InterPro" id="IPR021261">
    <property type="entry name" value="GPCAT"/>
</dbReference>
<keyword evidence="12" id="KW-0012">Acyltransferase</keyword>
<protein>
    <recommendedName>
        <fullName evidence="3">Glycerophosphocholine acyltransferase 1</fullName>
    </recommendedName>
</protein>
<dbReference type="PANTHER" id="PTHR31201:SF1">
    <property type="entry name" value="GLYCEROPHOSPHOCHOLINE ACYLTRANSFERASE 1"/>
    <property type="match status" value="1"/>
</dbReference>
<keyword evidence="8" id="KW-0443">Lipid metabolism</keyword>
<evidence type="ECO:0000256" key="6">
    <source>
        <dbReference type="ARBA" id="ARBA00022692"/>
    </source>
</evidence>
<dbReference type="EMBL" id="GBEZ01006822">
    <property type="protein sequence ID" value="JAC78595.1"/>
    <property type="molecule type" value="Transcribed_RNA"/>
</dbReference>
<feature type="transmembrane region" description="Helical" evidence="14">
    <location>
        <begin position="128"/>
        <end position="149"/>
    </location>
</feature>
<dbReference type="PANTHER" id="PTHR31201">
    <property type="entry name" value="OS01G0585100 PROTEIN"/>
    <property type="match status" value="1"/>
</dbReference>
<evidence type="ECO:0000256" key="4">
    <source>
        <dbReference type="ARBA" id="ARBA00022516"/>
    </source>
</evidence>